<gene>
    <name evidence="2" type="ORF">SAMN05216252_1407</name>
</gene>
<dbReference type="RefSeq" id="WP_089228925.1">
    <property type="nucleotide sequence ID" value="NZ_FZOF01000040.1"/>
</dbReference>
<dbReference type="Proteomes" id="UP000198280">
    <property type="component" value="Unassembled WGS sequence"/>
</dbReference>
<feature type="region of interest" description="Disordered" evidence="1">
    <location>
        <begin position="1"/>
        <end position="126"/>
    </location>
</feature>
<reference evidence="2 3" key="1">
    <citation type="submission" date="2017-06" db="EMBL/GenBank/DDBJ databases">
        <authorList>
            <person name="Kim H.J."/>
            <person name="Triplett B.A."/>
        </authorList>
    </citation>
    <scope>NUCLEOTIDE SEQUENCE [LARGE SCALE GENOMIC DNA]</scope>
    <source>
        <strain evidence="2 3">CGMCC 4.1858</strain>
    </source>
</reference>
<evidence type="ECO:0000313" key="2">
    <source>
        <dbReference type="EMBL" id="SNT55648.1"/>
    </source>
</evidence>
<feature type="compositionally biased region" description="Low complexity" evidence="1">
    <location>
        <begin position="94"/>
        <end position="103"/>
    </location>
</feature>
<dbReference type="EMBL" id="FZOF01000040">
    <property type="protein sequence ID" value="SNT55648.1"/>
    <property type="molecule type" value="Genomic_DNA"/>
</dbReference>
<dbReference type="AlphaFoldDB" id="A0A239NMQ0"/>
<protein>
    <submittedName>
        <fullName evidence="2">Uncharacterized protein</fullName>
    </submittedName>
</protein>
<proteinExistence type="predicted"/>
<evidence type="ECO:0000256" key="1">
    <source>
        <dbReference type="SAM" id="MobiDB-lite"/>
    </source>
</evidence>
<sequence>MTKKQNPSHGQGPSRHKGDDQHGWATDVDATEQQDNPSGHRSFHPDTYAPGGRNRQPSPEDIEASKEGTPAHDVSRSGEERAGKSGKRQIQDTGPRGPSGRPSGAKDTSQFSGVDPQEPQTKHRGR</sequence>
<feature type="compositionally biased region" description="Basic and acidic residues" evidence="1">
    <location>
        <begin position="63"/>
        <end position="83"/>
    </location>
</feature>
<dbReference type="OrthoDB" id="4301961at2"/>
<evidence type="ECO:0000313" key="3">
    <source>
        <dbReference type="Proteomes" id="UP000198280"/>
    </source>
</evidence>
<keyword evidence="3" id="KW-1185">Reference proteome</keyword>
<name>A0A239NMQ0_9ACTN</name>
<organism evidence="2 3">
    <name type="scientific">Actinacidiphila glaucinigra</name>
    <dbReference type="NCBI Taxonomy" id="235986"/>
    <lineage>
        <taxon>Bacteria</taxon>
        <taxon>Bacillati</taxon>
        <taxon>Actinomycetota</taxon>
        <taxon>Actinomycetes</taxon>
        <taxon>Kitasatosporales</taxon>
        <taxon>Streptomycetaceae</taxon>
        <taxon>Actinacidiphila</taxon>
    </lineage>
</organism>
<feature type="compositionally biased region" description="Polar residues" evidence="1">
    <location>
        <begin position="1"/>
        <end position="11"/>
    </location>
</feature>
<accession>A0A239NMQ0</accession>